<keyword evidence="3" id="KW-1185">Reference proteome</keyword>
<protein>
    <submittedName>
        <fullName evidence="2">Uncharacterized protein</fullName>
    </submittedName>
</protein>
<dbReference type="Proteomes" id="UP000269721">
    <property type="component" value="Unassembled WGS sequence"/>
</dbReference>
<evidence type="ECO:0000313" key="3">
    <source>
        <dbReference type="Proteomes" id="UP000269721"/>
    </source>
</evidence>
<dbReference type="AlphaFoldDB" id="A0A4P9W8G4"/>
<organism evidence="2 3">
    <name type="scientific">Blyttiomyces helicus</name>
    <dbReference type="NCBI Taxonomy" id="388810"/>
    <lineage>
        <taxon>Eukaryota</taxon>
        <taxon>Fungi</taxon>
        <taxon>Fungi incertae sedis</taxon>
        <taxon>Chytridiomycota</taxon>
        <taxon>Chytridiomycota incertae sedis</taxon>
        <taxon>Chytridiomycetes</taxon>
        <taxon>Chytridiomycetes incertae sedis</taxon>
        <taxon>Blyttiomyces</taxon>
    </lineage>
</organism>
<dbReference type="EMBL" id="KZ997688">
    <property type="protein sequence ID" value="RKO87090.1"/>
    <property type="molecule type" value="Genomic_DNA"/>
</dbReference>
<accession>A0A4P9W8G4</accession>
<proteinExistence type="predicted"/>
<name>A0A4P9W8G4_9FUNG</name>
<keyword evidence="1" id="KW-0175">Coiled coil</keyword>
<evidence type="ECO:0000313" key="2">
    <source>
        <dbReference type="EMBL" id="RKO87090.1"/>
    </source>
</evidence>
<sequence length="118" mass="13744">MMREKEEALKAKDLSTIEMRQTFEVLRGRLRAGEGRSVNASNGSLPFLMQMQSARMLMFDRERDSMLQSIKKLQKEVERAGQEKEQHDAEMRVLLVEMDRQKARMEEKIGRLKAAISD</sequence>
<feature type="coiled-coil region" evidence="1">
    <location>
        <begin position="63"/>
        <end position="115"/>
    </location>
</feature>
<evidence type="ECO:0000256" key="1">
    <source>
        <dbReference type="SAM" id="Coils"/>
    </source>
</evidence>
<gene>
    <name evidence="2" type="ORF">BDK51DRAFT_26632</name>
</gene>
<reference evidence="3" key="1">
    <citation type="journal article" date="2018" name="Nat. Microbiol.">
        <title>Leveraging single-cell genomics to expand the fungal tree of life.</title>
        <authorList>
            <person name="Ahrendt S.R."/>
            <person name="Quandt C.A."/>
            <person name="Ciobanu D."/>
            <person name="Clum A."/>
            <person name="Salamov A."/>
            <person name="Andreopoulos B."/>
            <person name="Cheng J.F."/>
            <person name="Woyke T."/>
            <person name="Pelin A."/>
            <person name="Henrissat B."/>
            <person name="Reynolds N.K."/>
            <person name="Benny G.L."/>
            <person name="Smith M.E."/>
            <person name="James T.Y."/>
            <person name="Grigoriev I.V."/>
        </authorList>
    </citation>
    <scope>NUCLEOTIDE SEQUENCE [LARGE SCALE GENOMIC DNA]</scope>
</reference>
<dbReference type="OrthoDB" id="7451790at2759"/>